<feature type="non-terminal residue" evidence="1">
    <location>
        <position position="125"/>
    </location>
</feature>
<dbReference type="InterPro" id="IPR006121">
    <property type="entry name" value="HMA_dom"/>
</dbReference>
<dbReference type="GO" id="GO:0046872">
    <property type="term" value="F:metal ion binding"/>
    <property type="evidence" value="ECO:0007669"/>
    <property type="project" value="InterPro"/>
</dbReference>
<proteinExistence type="predicted"/>
<dbReference type="Gene3D" id="3.30.70.100">
    <property type="match status" value="1"/>
</dbReference>
<dbReference type="Proteomes" id="UP000799444">
    <property type="component" value="Unassembled WGS sequence"/>
</dbReference>
<dbReference type="CDD" id="cd00371">
    <property type="entry name" value="HMA"/>
    <property type="match status" value="1"/>
</dbReference>
<evidence type="ECO:0000313" key="2">
    <source>
        <dbReference type="Proteomes" id="UP000799444"/>
    </source>
</evidence>
<evidence type="ECO:0000313" key="1">
    <source>
        <dbReference type="EMBL" id="KAF2727592.1"/>
    </source>
</evidence>
<protein>
    <recommendedName>
        <fullName evidence="3">HMA domain-containing protein</fullName>
    </recommendedName>
</protein>
<dbReference type="SUPFAM" id="SSF55008">
    <property type="entry name" value="HMA, heavy metal-associated domain"/>
    <property type="match status" value="1"/>
</dbReference>
<dbReference type="InterPro" id="IPR036163">
    <property type="entry name" value="HMA_dom_sf"/>
</dbReference>
<dbReference type="AlphaFoldDB" id="A0A9P4QHV8"/>
<gene>
    <name evidence="1" type="ORF">EJ04DRAFT_505488</name>
</gene>
<dbReference type="EMBL" id="ML996323">
    <property type="protein sequence ID" value="KAF2727592.1"/>
    <property type="molecule type" value="Genomic_DNA"/>
</dbReference>
<sequence>MSRNSPRNQSAKLRVPYPDATTTTIFISNLHCPSCVEGIQDSLSALRPAPVFISHSIVSHSVVIRHNTSLAVDAISGALEVAGFEIHSIFQDSDSPYGPVEIHSTETHQGWEESLEQAVQSWARP</sequence>
<reference evidence="1" key="1">
    <citation type="journal article" date="2020" name="Stud. Mycol.">
        <title>101 Dothideomycetes genomes: a test case for predicting lifestyles and emergence of pathogens.</title>
        <authorList>
            <person name="Haridas S."/>
            <person name="Albert R."/>
            <person name="Binder M."/>
            <person name="Bloem J."/>
            <person name="Labutti K."/>
            <person name="Salamov A."/>
            <person name="Andreopoulos B."/>
            <person name="Baker S."/>
            <person name="Barry K."/>
            <person name="Bills G."/>
            <person name="Bluhm B."/>
            <person name="Cannon C."/>
            <person name="Castanera R."/>
            <person name="Culley D."/>
            <person name="Daum C."/>
            <person name="Ezra D."/>
            <person name="Gonzalez J."/>
            <person name="Henrissat B."/>
            <person name="Kuo A."/>
            <person name="Liang C."/>
            <person name="Lipzen A."/>
            <person name="Lutzoni F."/>
            <person name="Magnuson J."/>
            <person name="Mondo S."/>
            <person name="Nolan M."/>
            <person name="Ohm R."/>
            <person name="Pangilinan J."/>
            <person name="Park H.-J."/>
            <person name="Ramirez L."/>
            <person name="Alfaro M."/>
            <person name="Sun H."/>
            <person name="Tritt A."/>
            <person name="Yoshinaga Y."/>
            <person name="Zwiers L.-H."/>
            <person name="Turgeon B."/>
            <person name="Goodwin S."/>
            <person name="Spatafora J."/>
            <person name="Crous P."/>
            <person name="Grigoriev I."/>
        </authorList>
    </citation>
    <scope>NUCLEOTIDE SEQUENCE</scope>
    <source>
        <strain evidence="1">CBS 125425</strain>
    </source>
</reference>
<keyword evidence="2" id="KW-1185">Reference proteome</keyword>
<accession>A0A9P4QHV8</accession>
<evidence type="ECO:0008006" key="3">
    <source>
        <dbReference type="Google" id="ProtNLM"/>
    </source>
</evidence>
<comment type="caution">
    <text evidence="1">The sequence shown here is derived from an EMBL/GenBank/DDBJ whole genome shotgun (WGS) entry which is preliminary data.</text>
</comment>
<dbReference type="OrthoDB" id="3784695at2759"/>
<name>A0A9P4QHV8_9PLEO</name>
<organism evidence="1 2">
    <name type="scientific">Polyplosphaeria fusca</name>
    <dbReference type="NCBI Taxonomy" id="682080"/>
    <lineage>
        <taxon>Eukaryota</taxon>
        <taxon>Fungi</taxon>
        <taxon>Dikarya</taxon>
        <taxon>Ascomycota</taxon>
        <taxon>Pezizomycotina</taxon>
        <taxon>Dothideomycetes</taxon>
        <taxon>Pleosporomycetidae</taxon>
        <taxon>Pleosporales</taxon>
        <taxon>Tetraplosphaeriaceae</taxon>
        <taxon>Polyplosphaeria</taxon>
    </lineage>
</organism>